<dbReference type="Proteomes" id="UP000030071">
    <property type="component" value="Plasmid p57"/>
</dbReference>
<dbReference type="KEGG" id="vtu:IX91_25760"/>
<protein>
    <submittedName>
        <fullName evidence="1">Uncharacterized protein</fullName>
    </submittedName>
</protein>
<dbReference type="GeneID" id="23448133"/>
<accession>F9T5B3</accession>
<reference evidence="2" key="1">
    <citation type="submission" date="2011-08" db="EMBL/GenBank/DDBJ databases">
        <authorList>
            <person name="Hoffman M."/>
            <person name="Strain E.A."/>
            <person name="Brown E."/>
            <person name="Allard M.W."/>
        </authorList>
    </citation>
    <scope>NUCLEOTIDE SEQUENCE</scope>
    <source>
        <strain evidence="2">ATCC 19109</strain>
    </source>
</reference>
<dbReference type="HOGENOM" id="CLU_2605154_0_0_6"/>
<dbReference type="AlphaFoldDB" id="F9T5B3"/>
<keyword evidence="1" id="KW-0614">Plasmid</keyword>
<evidence type="ECO:0000313" key="3">
    <source>
        <dbReference type="Proteomes" id="UP000003836"/>
    </source>
</evidence>
<evidence type="ECO:0000313" key="4">
    <source>
        <dbReference type="Proteomes" id="UP000030071"/>
    </source>
</evidence>
<dbReference type="RefSeq" id="WP_004744698.1">
    <property type="nucleotide sequence ID" value="NZ_AFWI01000146.1"/>
</dbReference>
<evidence type="ECO:0000313" key="2">
    <source>
        <dbReference type="EMBL" id="EGU55310.1"/>
    </source>
</evidence>
<dbReference type="Proteomes" id="UP000003836">
    <property type="component" value="Unassembled WGS sequence"/>
</dbReference>
<dbReference type="eggNOG" id="ENOG50340G3">
    <property type="taxonomic scope" value="Bacteria"/>
</dbReference>
<proteinExistence type="predicted"/>
<gene>
    <name evidence="1" type="ORF">IX91_25760</name>
    <name evidence="2" type="ORF">VITU9109_21229</name>
</gene>
<reference evidence="1 4" key="3">
    <citation type="submission" date="2014-08" db="EMBL/GenBank/DDBJ databases">
        <title>First Complete Genome Sequence of the Shellfish Pathogen Vibrio tubiashii.</title>
        <authorList>
            <person name="Richards G.P."/>
            <person name="Needleman D.S."/>
            <person name="Watson M.A."/>
            <person name="Bono J.L."/>
        </authorList>
    </citation>
    <scope>NUCLEOTIDE SEQUENCE [LARGE SCALE GENOMIC DNA]</scope>
    <source>
        <strain evidence="1 4">ATCC 19109</strain>
        <plasmid evidence="1">p57</plasmid>
        <plasmid evidence="4">Plasmid p57</plasmid>
    </source>
</reference>
<sequence>MSLQTVRDGRDMPFIKRGMRVQVYNGKFGVISSSNSQMNLNVRLDGEKQSTNYHPQWKMKYFDDKGNVIAEYKDWGEYA</sequence>
<reference evidence="2 3" key="2">
    <citation type="journal article" date="2012" name="Int. J. Syst. Evol. Microbiol.">
        <title>Vibrio caribbeanicus sp. nov., isolated from the marine sponge Scleritoderma cyanea.</title>
        <authorList>
            <person name="Hoffmann M."/>
            <person name="Monday S.R."/>
            <person name="Allard M.W."/>
            <person name="Strain E.A."/>
            <person name="Whittaker P."/>
            <person name="Naum M."/>
            <person name="McCarthy P.J."/>
            <person name="Lopez J.V."/>
            <person name="Fischer M."/>
            <person name="Brown E.W."/>
        </authorList>
    </citation>
    <scope>NUCLEOTIDE SEQUENCE [LARGE SCALE GENOMIC DNA]</scope>
    <source>
        <strain evidence="2 3">ATCC 19109</strain>
    </source>
</reference>
<organism evidence="1 4">
    <name type="scientific">Vibrio tubiashii ATCC 19109</name>
    <dbReference type="NCBI Taxonomy" id="1051646"/>
    <lineage>
        <taxon>Bacteria</taxon>
        <taxon>Pseudomonadati</taxon>
        <taxon>Pseudomonadota</taxon>
        <taxon>Gammaproteobacteria</taxon>
        <taxon>Vibrionales</taxon>
        <taxon>Vibrionaceae</taxon>
        <taxon>Vibrio</taxon>
        <taxon>Vibrio oreintalis group</taxon>
    </lineage>
</organism>
<dbReference type="EMBL" id="AFWI01000146">
    <property type="protein sequence ID" value="EGU55310.1"/>
    <property type="molecule type" value="Genomic_DNA"/>
</dbReference>
<dbReference type="PATRIC" id="fig|1051646.9.peg.5166"/>
<evidence type="ECO:0000313" key="1">
    <source>
        <dbReference type="EMBL" id="AIW17466.1"/>
    </source>
</evidence>
<name>F9T5B3_9VIBR</name>
<keyword evidence="3" id="KW-1185">Reference proteome</keyword>
<geneLocation type="plasmid" evidence="1 4">
    <name>p57</name>
</geneLocation>
<dbReference type="EMBL" id="CP009358">
    <property type="protein sequence ID" value="AIW17466.1"/>
    <property type="molecule type" value="Genomic_DNA"/>
</dbReference>